<dbReference type="RefSeq" id="WP_251966823.1">
    <property type="nucleotide sequence ID" value="NZ_CP146284.1"/>
</dbReference>
<feature type="domain" description="Outer membrane protein beta-barrel" evidence="2">
    <location>
        <begin position="25"/>
        <end position="220"/>
    </location>
</feature>
<reference evidence="3 4" key="1">
    <citation type="submission" date="2024-02" db="EMBL/GenBank/DDBJ databases">
        <title>Whole genome sequencing of Parabacteroides sp. AD58.</title>
        <authorList>
            <person name="Chaplin A.V."/>
            <person name="Pikina A.P."/>
            <person name="Sokolova S.R."/>
            <person name="Korostin D.O."/>
            <person name="Efimov B.A."/>
        </authorList>
    </citation>
    <scope>NUCLEOTIDE SEQUENCE [LARGE SCALE GENOMIC DNA]</scope>
    <source>
        <strain evidence="3 4">AD58</strain>
    </source>
</reference>
<keyword evidence="1" id="KW-0732">Signal</keyword>
<dbReference type="EMBL" id="CP146284">
    <property type="protein sequence ID" value="WWV67354.1"/>
    <property type="molecule type" value="Genomic_DNA"/>
</dbReference>
<dbReference type="Proteomes" id="UP001320603">
    <property type="component" value="Chromosome"/>
</dbReference>
<dbReference type="InterPro" id="IPR025665">
    <property type="entry name" value="Beta-barrel_OMP_2"/>
</dbReference>
<gene>
    <name evidence="3" type="ORF">NEE14_005085</name>
</gene>
<evidence type="ECO:0000313" key="3">
    <source>
        <dbReference type="EMBL" id="WWV67354.1"/>
    </source>
</evidence>
<name>A0ABZ2IMY1_9BACT</name>
<keyword evidence="4" id="KW-1185">Reference proteome</keyword>
<dbReference type="Pfam" id="PF13568">
    <property type="entry name" value="OMP_b-brl_2"/>
    <property type="match status" value="1"/>
</dbReference>
<proteinExistence type="predicted"/>
<evidence type="ECO:0000256" key="1">
    <source>
        <dbReference type="SAM" id="SignalP"/>
    </source>
</evidence>
<sequence>MCKMRGLVIAALVGFMATSIYAQIQITPEVGTSIYKEGNSKEKAAISPRIGVGVDYFFNQQKSGWGLMSGLYFYQKKDDYTLVWSTYQNEKGDRFDFPTGLYDELKPTDEMTLKKVTSDDTYTRRDYLQLPVMVKYKWQLNDTYAISAAVGGYVALGISGKHQIDEYSFSVDEKKQDYQHIQYDSPYELWMYDRFDAGLSSRLSVHAKNLSINLNYEMNLYHRNQNVHENLISLTAGYTF</sequence>
<feature type="chain" id="PRO_5045663742" evidence="1">
    <location>
        <begin position="23"/>
        <end position="240"/>
    </location>
</feature>
<organism evidence="3 4">
    <name type="scientific">Parabacteroides absconsus</name>
    <dbReference type="NCBI Taxonomy" id="2951805"/>
    <lineage>
        <taxon>Bacteria</taxon>
        <taxon>Pseudomonadati</taxon>
        <taxon>Bacteroidota</taxon>
        <taxon>Bacteroidia</taxon>
        <taxon>Bacteroidales</taxon>
        <taxon>Tannerellaceae</taxon>
        <taxon>Parabacteroides</taxon>
    </lineage>
</organism>
<evidence type="ECO:0000313" key="4">
    <source>
        <dbReference type="Proteomes" id="UP001320603"/>
    </source>
</evidence>
<feature type="signal peptide" evidence="1">
    <location>
        <begin position="1"/>
        <end position="22"/>
    </location>
</feature>
<evidence type="ECO:0000259" key="2">
    <source>
        <dbReference type="Pfam" id="PF13568"/>
    </source>
</evidence>
<accession>A0ABZ2IMY1</accession>
<protein>
    <submittedName>
        <fullName evidence="3">Outer membrane beta-barrel protein</fullName>
    </submittedName>
</protein>